<dbReference type="InterPro" id="IPR007214">
    <property type="entry name" value="YbaK/aa-tRNA-synth-assoc-dom"/>
</dbReference>
<dbReference type="Pfam" id="PF04073">
    <property type="entry name" value="tRNA_edit"/>
    <property type="match status" value="1"/>
</dbReference>
<gene>
    <name evidence="2" type="ORF">LCGC14_0161640</name>
</gene>
<sequence length="151" mass="16419">MKIEKFLKKAGVAFETHRHPKAFTAQELAHEEHVTGHAVAKSVAVHADGRNVLCVLPASCRVDFTKLSGALGATKCGLVSEDELTELFPDVKVGAEPPFGSLYGLETVVDERLAQCECITFSAGTYRKAIRMSYAEYARLAEPKVFDFAAS</sequence>
<reference evidence="2" key="1">
    <citation type="journal article" date="2015" name="Nature">
        <title>Complex archaea that bridge the gap between prokaryotes and eukaryotes.</title>
        <authorList>
            <person name="Spang A."/>
            <person name="Saw J.H."/>
            <person name="Jorgensen S.L."/>
            <person name="Zaremba-Niedzwiedzka K."/>
            <person name="Martijn J."/>
            <person name="Lind A.E."/>
            <person name="van Eijk R."/>
            <person name="Schleper C."/>
            <person name="Guy L."/>
            <person name="Ettema T.J."/>
        </authorList>
    </citation>
    <scope>NUCLEOTIDE SEQUENCE</scope>
</reference>
<protein>
    <recommendedName>
        <fullName evidence="1">YbaK/aminoacyl-tRNA synthetase-associated domain-containing protein</fullName>
    </recommendedName>
</protein>
<evidence type="ECO:0000259" key="1">
    <source>
        <dbReference type="Pfam" id="PF04073"/>
    </source>
</evidence>
<accession>A0A0F9UYV3</accession>
<dbReference type="CDD" id="cd04332">
    <property type="entry name" value="YbaK_like"/>
    <property type="match status" value="1"/>
</dbReference>
<proteinExistence type="predicted"/>
<organism evidence="2">
    <name type="scientific">marine sediment metagenome</name>
    <dbReference type="NCBI Taxonomy" id="412755"/>
    <lineage>
        <taxon>unclassified sequences</taxon>
        <taxon>metagenomes</taxon>
        <taxon>ecological metagenomes</taxon>
    </lineage>
</organism>
<feature type="domain" description="YbaK/aminoacyl-tRNA synthetase-associated" evidence="1">
    <location>
        <begin position="19"/>
        <end position="140"/>
    </location>
</feature>
<dbReference type="InterPro" id="IPR036754">
    <property type="entry name" value="YbaK/aa-tRNA-synt-asso_dom_sf"/>
</dbReference>
<dbReference type="EMBL" id="LAZR01000061">
    <property type="protein sequence ID" value="KKN96914.1"/>
    <property type="molecule type" value="Genomic_DNA"/>
</dbReference>
<comment type="caution">
    <text evidence="2">The sequence shown here is derived from an EMBL/GenBank/DDBJ whole genome shotgun (WGS) entry which is preliminary data.</text>
</comment>
<dbReference type="AlphaFoldDB" id="A0A0F9UYV3"/>
<evidence type="ECO:0000313" key="2">
    <source>
        <dbReference type="EMBL" id="KKN96914.1"/>
    </source>
</evidence>
<dbReference type="GO" id="GO:0002161">
    <property type="term" value="F:aminoacyl-tRNA deacylase activity"/>
    <property type="evidence" value="ECO:0007669"/>
    <property type="project" value="InterPro"/>
</dbReference>
<dbReference type="Gene3D" id="3.90.960.10">
    <property type="entry name" value="YbaK/aminoacyl-tRNA synthetase-associated domain"/>
    <property type="match status" value="1"/>
</dbReference>
<name>A0A0F9UYV3_9ZZZZ</name>
<dbReference type="SUPFAM" id="SSF55826">
    <property type="entry name" value="YbaK/ProRS associated domain"/>
    <property type="match status" value="1"/>
</dbReference>